<sequence length="199" mass="21616">MMHGREKSDSAVVAKKPANKVGEPAAQWVEPRAGTEGNANQNRTCRAQIVSRDRAGIDAEGITRGAPQAIQVADRWHLLKHLGDAIERALSRCPASGLSAKLHARSIMKTLVSHCQRSNRIGPAWQPHRAQRSNKRSGAKRGSHATNRSCATIKVGWQSARLRASWHWIGVRCGIGSTPVGLRSGRNGHPRSASWIPIA</sequence>
<gene>
    <name evidence="2" type="ordered locus">RBRH_03364</name>
</gene>
<evidence type="ECO:0000313" key="3">
    <source>
        <dbReference type="Proteomes" id="UP000007437"/>
    </source>
</evidence>
<organism evidence="2 3">
    <name type="scientific">Mycetohabitans rhizoxinica (strain DSM 19002 / CIP 109453 / HKI 454)</name>
    <name type="common">Paraburkholderia rhizoxinica</name>
    <dbReference type="NCBI Taxonomy" id="882378"/>
    <lineage>
        <taxon>Bacteria</taxon>
        <taxon>Pseudomonadati</taxon>
        <taxon>Pseudomonadota</taxon>
        <taxon>Betaproteobacteria</taxon>
        <taxon>Burkholderiales</taxon>
        <taxon>Burkholderiaceae</taxon>
        <taxon>Mycetohabitans</taxon>
    </lineage>
</organism>
<accession>E5AW92</accession>
<evidence type="ECO:0000313" key="2">
    <source>
        <dbReference type="EMBL" id="CBW77394.1"/>
    </source>
</evidence>
<dbReference type="EMBL" id="FR687361">
    <property type="protein sequence ID" value="CBW77394.1"/>
    <property type="molecule type" value="Genomic_DNA"/>
</dbReference>
<evidence type="ECO:0000256" key="1">
    <source>
        <dbReference type="SAM" id="MobiDB-lite"/>
    </source>
</evidence>
<proteinExistence type="predicted"/>
<dbReference type="Proteomes" id="UP000007437">
    <property type="component" value="Plasmid pBRH02"/>
</dbReference>
<evidence type="ECO:0008006" key="4">
    <source>
        <dbReference type="Google" id="ProtNLM"/>
    </source>
</evidence>
<dbReference type="KEGG" id="brh:RBRH_03364"/>
<dbReference type="AlphaFoldDB" id="E5AW92"/>
<reference key="1">
    <citation type="submission" date="2010-09" db="EMBL/GenBank/DDBJ databases">
        <title>Complete genome sequence of Burkholderia rhizoxinica, the endosymbiont of the phytopathogenic fungus Rhizopus microsporus.</title>
        <authorList>
            <person name="Lackner G."/>
            <person name="Moebius N."/>
            <person name="Partida-Martinez L.P."/>
            <person name="Hertweck C."/>
        </authorList>
    </citation>
    <scope>NUCLEOTIDE SEQUENCE</scope>
    <source>
        <strain>HKI 454</strain>
    </source>
</reference>
<feature type="region of interest" description="Disordered" evidence="1">
    <location>
        <begin position="1"/>
        <end position="23"/>
    </location>
</feature>
<keyword evidence="2" id="KW-0614">Plasmid</keyword>
<dbReference type="HOGENOM" id="CLU_1369953_0_0_4"/>
<name>E5AW92_MYCRK</name>
<feature type="compositionally biased region" description="Basic residues" evidence="1">
    <location>
        <begin position="129"/>
        <end position="143"/>
    </location>
</feature>
<feature type="region of interest" description="Disordered" evidence="1">
    <location>
        <begin position="122"/>
        <end position="147"/>
    </location>
</feature>
<reference evidence="2 3" key="2">
    <citation type="journal article" date="2011" name="J. Bacteriol.">
        <title>Complete genome sequence of Burkholderia rhizoxinica, an endosymbiont of Rhizopus microsporus.</title>
        <authorList>
            <person name="Lackner G."/>
            <person name="Moebius N."/>
            <person name="Partida-Martinez L."/>
            <person name="Hertweck C."/>
        </authorList>
    </citation>
    <scope>NUCLEOTIDE SEQUENCE [LARGE SCALE GENOMIC DNA]</scope>
    <source>
        <strain evidence="3">DSM 19002 / CIP 109453 / HKI 454</strain>
        <plasmid evidence="2 3">pBRH02</plasmid>
    </source>
</reference>
<protein>
    <recommendedName>
        <fullName evidence="4">Transposase</fullName>
    </recommendedName>
</protein>
<geneLocation type="plasmid" evidence="2 3">
    <name>pBRH02</name>
</geneLocation>